<protein>
    <recommendedName>
        <fullName evidence="3">Sulfotransferase domain-containing protein</fullName>
    </recommendedName>
</protein>
<comment type="caution">
    <text evidence="1">The sequence shown here is derived from an EMBL/GenBank/DDBJ whole genome shotgun (WGS) entry which is preliminary data.</text>
</comment>
<dbReference type="RefSeq" id="WP_335425568.1">
    <property type="nucleotide sequence ID" value="NZ_JBALHR010000032.1"/>
</dbReference>
<dbReference type="EMBL" id="JBALHR010000032">
    <property type="protein sequence ID" value="MEH7830529.1"/>
    <property type="molecule type" value="Genomic_DNA"/>
</dbReference>
<gene>
    <name evidence="1" type="ORF">V6590_20475</name>
</gene>
<reference evidence="1" key="1">
    <citation type="submission" date="2024-02" db="EMBL/GenBank/DDBJ databases">
        <title>Genome sequences of strain Gemmobacter sp. JM10B15.</title>
        <authorList>
            <person name="Zhang M."/>
        </authorList>
    </citation>
    <scope>NUCLEOTIDE SEQUENCE</scope>
    <source>
        <strain evidence="1">JM10B15</strain>
    </source>
</reference>
<evidence type="ECO:0000313" key="1">
    <source>
        <dbReference type="EMBL" id="MEH7830529.1"/>
    </source>
</evidence>
<accession>A0ABU8C1Y8</accession>
<dbReference type="Gene3D" id="3.40.50.300">
    <property type="entry name" value="P-loop containing nucleotide triphosphate hydrolases"/>
    <property type="match status" value="1"/>
</dbReference>
<sequence>MKHTVQPKKVVIHMGPHKTGTTYIQDVLKKSVSQLRDSGVDFIHDTETHRASLEIAAQNYDIALDRLKKTSEQVSNSEYDTFIISQEDFSGGLPGRSKRGKVYPRLTKNMRVIAEAMKPHTVEFLFFIRPEQDWLRSCYNQNIRYRTDYSKFEDFMSTDLRDHSWEDCLSRARKVFGGQLLTFEYSHNLQDGTRKILGRCGIQDFDFRSHQAPINTSPSRDVLRKLERINEVSSFKETAWFAKRLVSSNWSPKTSFATLPPPRFSSDHLASVAFPHLTNRVRARLQKQSVPNILPEATADFEEMFFRTLPSDVVMPDVTRSCIQNQSMILEYHFRGKSLLSKNLALCISYLRRDTNMSDDAKNIFHTILEKAGILLLNELSTRWLISVLQTFFDHGISEGQRIIGAGGYFYANLMKLYEGERALEGLDPWSIYASSTPAVESKFRGLDRFNLGGTDLNLNTNALLLEMSALDDTAGMFLVELLLRVQCSANVFTRLDRNRKAKQIVIDGFEDTWSFFINPSMPHK</sequence>
<proteinExistence type="predicted"/>
<dbReference type="SUPFAM" id="SSF52540">
    <property type="entry name" value="P-loop containing nucleoside triphosphate hydrolases"/>
    <property type="match status" value="1"/>
</dbReference>
<dbReference type="InterPro" id="IPR027417">
    <property type="entry name" value="P-loop_NTPase"/>
</dbReference>
<keyword evidence="2" id="KW-1185">Reference proteome</keyword>
<evidence type="ECO:0008006" key="3">
    <source>
        <dbReference type="Google" id="ProtNLM"/>
    </source>
</evidence>
<dbReference type="Proteomes" id="UP001431963">
    <property type="component" value="Unassembled WGS sequence"/>
</dbReference>
<organism evidence="1 2">
    <name type="scientific">Gemmobacter denitrificans</name>
    <dbReference type="NCBI Taxonomy" id="3123040"/>
    <lineage>
        <taxon>Bacteria</taxon>
        <taxon>Pseudomonadati</taxon>
        <taxon>Pseudomonadota</taxon>
        <taxon>Alphaproteobacteria</taxon>
        <taxon>Rhodobacterales</taxon>
        <taxon>Paracoccaceae</taxon>
        <taxon>Gemmobacter</taxon>
    </lineage>
</organism>
<evidence type="ECO:0000313" key="2">
    <source>
        <dbReference type="Proteomes" id="UP001431963"/>
    </source>
</evidence>
<name>A0ABU8C1Y8_9RHOB</name>